<feature type="non-terminal residue" evidence="1">
    <location>
        <position position="1"/>
    </location>
</feature>
<keyword evidence="2" id="KW-1185">Reference proteome</keyword>
<feature type="non-terminal residue" evidence="1">
    <location>
        <position position="146"/>
    </location>
</feature>
<organism evidence="1 2">
    <name type="scientific">Vararia minispora EC-137</name>
    <dbReference type="NCBI Taxonomy" id="1314806"/>
    <lineage>
        <taxon>Eukaryota</taxon>
        <taxon>Fungi</taxon>
        <taxon>Dikarya</taxon>
        <taxon>Basidiomycota</taxon>
        <taxon>Agaricomycotina</taxon>
        <taxon>Agaricomycetes</taxon>
        <taxon>Russulales</taxon>
        <taxon>Lachnocladiaceae</taxon>
        <taxon>Vararia</taxon>
    </lineage>
</organism>
<sequence>YDMVIYKELPEIFKAFKRIDPKQPKYSPKLSVIICGKRHHARFYATTEENADKNGNTRPGTVLDKGVTSIRDYDFYLQAHAGLQGTVRPTHYIVIYDENGLSADTIQQGVHTSSYMFARATKAVSLIPAAYYADVACEQARLWIHG</sequence>
<reference evidence="1" key="1">
    <citation type="submission" date="2021-02" db="EMBL/GenBank/DDBJ databases">
        <authorList>
            <consortium name="DOE Joint Genome Institute"/>
            <person name="Ahrendt S."/>
            <person name="Looney B.P."/>
            <person name="Miyauchi S."/>
            <person name="Morin E."/>
            <person name="Drula E."/>
            <person name="Courty P.E."/>
            <person name="Chicoki N."/>
            <person name="Fauchery L."/>
            <person name="Kohler A."/>
            <person name="Kuo A."/>
            <person name="Labutti K."/>
            <person name="Pangilinan J."/>
            <person name="Lipzen A."/>
            <person name="Riley R."/>
            <person name="Andreopoulos W."/>
            <person name="He G."/>
            <person name="Johnson J."/>
            <person name="Barry K.W."/>
            <person name="Grigoriev I.V."/>
            <person name="Nagy L."/>
            <person name="Hibbett D."/>
            <person name="Henrissat B."/>
            <person name="Matheny P.B."/>
            <person name="Labbe J."/>
            <person name="Martin F."/>
        </authorList>
    </citation>
    <scope>NUCLEOTIDE SEQUENCE</scope>
    <source>
        <strain evidence="1">EC-137</strain>
    </source>
</reference>
<comment type="caution">
    <text evidence="1">The sequence shown here is derived from an EMBL/GenBank/DDBJ whole genome shotgun (WGS) entry which is preliminary data.</text>
</comment>
<protein>
    <submittedName>
        <fullName evidence="1">Piwi domain-containing protein</fullName>
    </submittedName>
</protein>
<gene>
    <name evidence="1" type="ORF">K488DRAFT_28001</name>
</gene>
<accession>A0ACB8QBR7</accession>
<evidence type="ECO:0000313" key="1">
    <source>
        <dbReference type="EMBL" id="KAI0029005.1"/>
    </source>
</evidence>
<dbReference type="EMBL" id="MU273705">
    <property type="protein sequence ID" value="KAI0029005.1"/>
    <property type="molecule type" value="Genomic_DNA"/>
</dbReference>
<name>A0ACB8QBR7_9AGAM</name>
<reference evidence="1" key="2">
    <citation type="journal article" date="2022" name="New Phytol.">
        <title>Evolutionary transition to the ectomycorrhizal habit in the genomes of a hyperdiverse lineage of mushroom-forming fungi.</title>
        <authorList>
            <person name="Looney B."/>
            <person name="Miyauchi S."/>
            <person name="Morin E."/>
            <person name="Drula E."/>
            <person name="Courty P.E."/>
            <person name="Kohler A."/>
            <person name="Kuo A."/>
            <person name="LaButti K."/>
            <person name="Pangilinan J."/>
            <person name="Lipzen A."/>
            <person name="Riley R."/>
            <person name="Andreopoulos W."/>
            <person name="He G."/>
            <person name="Johnson J."/>
            <person name="Nolan M."/>
            <person name="Tritt A."/>
            <person name="Barry K.W."/>
            <person name="Grigoriev I.V."/>
            <person name="Nagy L.G."/>
            <person name="Hibbett D."/>
            <person name="Henrissat B."/>
            <person name="Matheny P.B."/>
            <person name="Labbe J."/>
            <person name="Martin F.M."/>
        </authorList>
    </citation>
    <scope>NUCLEOTIDE SEQUENCE</scope>
    <source>
        <strain evidence="1">EC-137</strain>
    </source>
</reference>
<proteinExistence type="predicted"/>
<evidence type="ECO:0000313" key="2">
    <source>
        <dbReference type="Proteomes" id="UP000814128"/>
    </source>
</evidence>
<dbReference type="Proteomes" id="UP000814128">
    <property type="component" value="Unassembled WGS sequence"/>
</dbReference>